<dbReference type="InterPro" id="IPR036291">
    <property type="entry name" value="NAD(P)-bd_dom_sf"/>
</dbReference>
<dbReference type="InterPro" id="IPR013328">
    <property type="entry name" value="6PGD_dom2"/>
</dbReference>
<dbReference type="Gene3D" id="3.40.50.720">
    <property type="entry name" value="NAD(P)-binding Rossmann-like Domain"/>
    <property type="match status" value="1"/>
</dbReference>
<organism evidence="2 3">
    <name type="scientific">Streptomyces albiflavescens</name>
    <dbReference type="NCBI Taxonomy" id="1623582"/>
    <lineage>
        <taxon>Bacteria</taxon>
        <taxon>Bacillati</taxon>
        <taxon>Actinomycetota</taxon>
        <taxon>Actinomycetes</taxon>
        <taxon>Kitasatosporales</taxon>
        <taxon>Streptomycetaceae</taxon>
        <taxon>Streptomyces</taxon>
    </lineage>
</organism>
<reference evidence="2 3" key="1">
    <citation type="journal article" date="2014" name="Int. J. Syst. Evol. Microbiol.">
        <title>Complete genome sequence of Corynebacterium casei LMG S-19264T (=DSM 44701T), isolated from a smear-ripened cheese.</title>
        <authorList>
            <consortium name="US DOE Joint Genome Institute (JGI-PGF)"/>
            <person name="Walter F."/>
            <person name="Albersmeier A."/>
            <person name="Kalinowski J."/>
            <person name="Ruckert C."/>
        </authorList>
    </citation>
    <scope>NUCLEOTIDE SEQUENCE [LARGE SCALE GENOMIC DNA]</scope>
    <source>
        <strain evidence="2 3">CGMCC 4.7111</strain>
    </source>
</reference>
<comment type="caution">
    <text evidence="2">The sequence shown here is derived from an EMBL/GenBank/DDBJ whole genome shotgun (WGS) entry which is preliminary data.</text>
</comment>
<dbReference type="EMBL" id="BMMM01000041">
    <property type="protein sequence ID" value="GGN96843.1"/>
    <property type="molecule type" value="Genomic_DNA"/>
</dbReference>
<dbReference type="Gene3D" id="1.10.1040.10">
    <property type="entry name" value="N-(1-d-carboxylethyl)-l-norvaline Dehydrogenase, domain 2"/>
    <property type="match status" value="1"/>
</dbReference>
<dbReference type="RefSeq" id="WP_189192718.1">
    <property type="nucleotide sequence ID" value="NZ_BMMM01000041.1"/>
</dbReference>
<dbReference type="AlphaFoldDB" id="A0A917YG96"/>
<sequence length="289" mass="30597">MASESITVGLLHPGSMGAAFGAQLLRQNVRVLWCTDGRSIRSRARAENAGLEEVQDLGQLVTRADVLLSLCPPAAAVDVAQHVAACGFDGRLYIEANAITPHRVRTVAELLPRAVVVDGAVVGSPPVGGKQSTLYLSGDHHGCARATELFAASDVKTKVLGAEVGAASALKLAYSSYQKASRVLAALAYSVADAGGVADELVEIAGKRGGSYLTETGYIPKTASRAWRWGPELDDAAALLREAGLPDDLMRAASRVLSRWSDARERELTIAEALSLLRVDHDFVERDEP</sequence>
<evidence type="ECO:0000313" key="3">
    <source>
        <dbReference type="Proteomes" id="UP000600365"/>
    </source>
</evidence>
<evidence type="ECO:0000313" key="2">
    <source>
        <dbReference type="EMBL" id="GGN96843.1"/>
    </source>
</evidence>
<dbReference type="InterPro" id="IPR015814">
    <property type="entry name" value="Pgluconate_DH_NAD-bd_C"/>
</dbReference>
<evidence type="ECO:0000259" key="1">
    <source>
        <dbReference type="Pfam" id="PF09130"/>
    </source>
</evidence>
<protein>
    <recommendedName>
        <fullName evidence="1">Phosphogluconate dehydrogenase NAD-binding putative C-terminal domain-containing protein</fullName>
    </recommendedName>
</protein>
<dbReference type="InterPro" id="IPR008927">
    <property type="entry name" value="6-PGluconate_DH-like_C_sf"/>
</dbReference>
<keyword evidence="3" id="KW-1185">Reference proteome</keyword>
<feature type="domain" description="Phosphogluconate dehydrogenase NAD-binding putative C-terminal" evidence="1">
    <location>
        <begin position="192"/>
        <end position="260"/>
    </location>
</feature>
<dbReference type="Pfam" id="PF09130">
    <property type="entry name" value="DUF1932"/>
    <property type="match status" value="1"/>
</dbReference>
<dbReference type="SUPFAM" id="SSF51735">
    <property type="entry name" value="NAD(P)-binding Rossmann-fold domains"/>
    <property type="match status" value="1"/>
</dbReference>
<dbReference type="SUPFAM" id="SSF48179">
    <property type="entry name" value="6-phosphogluconate dehydrogenase C-terminal domain-like"/>
    <property type="match status" value="1"/>
</dbReference>
<gene>
    <name evidence="2" type="ORF">GCM10011579_098710</name>
</gene>
<dbReference type="Proteomes" id="UP000600365">
    <property type="component" value="Unassembled WGS sequence"/>
</dbReference>
<name>A0A917YG96_9ACTN</name>
<proteinExistence type="predicted"/>
<accession>A0A917YG96</accession>